<name>A0ABP0CKE6_9PEZI</name>
<keyword evidence="8" id="KW-1185">Reference proteome</keyword>
<feature type="compositionally biased region" description="Acidic residues" evidence="5">
    <location>
        <begin position="159"/>
        <end position="172"/>
    </location>
</feature>
<accession>A0ABP0CKE6</accession>
<reference evidence="7 8" key="1">
    <citation type="submission" date="2024-01" db="EMBL/GenBank/DDBJ databases">
        <authorList>
            <person name="Allen C."/>
            <person name="Tagirdzhanova G."/>
        </authorList>
    </citation>
    <scope>NUCLEOTIDE SEQUENCE [LARGE SCALE GENOMIC DNA]</scope>
</reference>
<evidence type="ECO:0000313" key="8">
    <source>
        <dbReference type="Proteomes" id="UP001642406"/>
    </source>
</evidence>
<keyword evidence="2" id="KW-0479">Metal-binding</keyword>
<evidence type="ECO:0000256" key="2">
    <source>
        <dbReference type="ARBA" id="ARBA00022723"/>
    </source>
</evidence>
<dbReference type="EMBL" id="CAWUHC010000103">
    <property type="protein sequence ID" value="CAK7232323.1"/>
    <property type="molecule type" value="Genomic_DNA"/>
</dbReference>
<evidence type="ECO:0000256" key="3">
    <source>
        <dbReference type="ARBA" id="ARBA00022833"/>
    </source>
</evidence>
<comment type="similarity">
    <text evidence="1">Belongs to the Gfa family.</text>
</comment>
<evidence type="ECO:0000256" key="1">
    <source>
        <dbReference type="ARBA" id="ARBA00005495"/>
    </source>
</evidence>
<dbReference type="InterPro" id="IPR011057">
    <property type="entry name" value="Mss4-like_sf"/>
</dbReference>
<dbReference type="PROSITE" id="PS51891">
    <property type="entry name" value="CENP_V_GFA"/>
    <property type="match status" value="1"/>
</dbReference>
<proteinExistence type="inferred from homology"/>
<feature type="compositionally biased region" description="Gly residues" evidence="5">
    <location>
        <begin position="143"/>
        <end position="153"/>
    </location>
</feature>
<dbReference type="SUPFAM" id="SSF51316">
    <property type="entry name" value="Mss4-like"/>
    <property type="match status" value="1"/>
</dbReference>
<keyword evidence="4" id="KW-0456">Lyase</keyword>
<comment type="caution">
    <text evidence="7">The sequence shown here is derived from an EMBL/GenBank/DDBJ whole genome shotgun (WGS) entry which is preliminary data.</text>
</comment>
<dbReference type="Proteomes" id="UP001642406">
    <property type="component" value="Unassembled WGS sequence"/>
</dbReference>
<feature type="domain" description="CENP-V/GFA" evidence="6">
    <location>
        <begin position="32"/>
        <end position="164"/>
    </location>
</feature>
<dbReference type="Pfam" id="PF04828">
    <property type="entry name" value="GFA"/>
    <property type="match status" value="1"/>
</dbReference>
<evidence type="ECO:0000259" key="6">
    <source>
        <dbReference type="PROSITE" id="PS51891"/>
    </source>
</evidence>
<gene>
    <name evidence="7" type="ORF">SBRCBS47491_008230</name>
</gene>
<dbReference type="Gene3D" id="3.90.1590.10">
    <property type="entry name" value="glutathione-dependent formaldehyde- activating enzyme (gfa)"/>
    <property type="match status" value="1"/>
</dbReference>
<feature type="region of interest" description="Disordered" evidence="5">
    <location>
        <begin position="131"/>
        <end position="179"/>
    </location>
</feature>
<keyword evidence="3" id="KW-0862">Zinc</keyword>
<protein>
    <recommendedName>
        <fullName evidence="6">CENP-V/GFA domain-containing protein</fullName>
    </recommendedName>
</protein>
<evidence type="ECO:0000313" key="7">
    <source>
        <dbReference type="EMBL" id="CAK7232323.1"/>
    </source>
</evidence>
<dbReference type="PANTHER" id="PTHR33337">
    <property type="entry name" value="GFA DOMAIN-CONTAINING PROTEIN"/>
    <property type="match status" value="1"/>
</dbReference>
<evidence type="ECO:0000256" key="4">
    <source>
        <dbReference type="ARBA" id="ARBA00023239"/>
    </source>
</evidence>
<organism evidence="7 8">
    <name type="scientific">Sporothrix bragantina</name>
    <dbReference type="NCBI Taxonomy" id="671064"/>
    <lineage>
        <taxon>Eukaryota</taxon>
        <taxon>Fungi</taxon>
        <taxon>Dikarya</taxon>
        <taxon>Ascomycota</taxon>
        <taxon>Pezizomycotina</taxon>
        <taxon>Sordariomycetes</taxon>
        <taxon>Sordariomycetidae</taxon>
        <taxon>Ophiostomatales</taxon>
        <taxon>Ophiostomataceae</taxon>
        <taxon>Sporothrix</taxon>
    </lineage>
</organism>
<dbReference type="PANTHER" id="PTHR33337:SF3">
    <property type="entry name" value="CENP-V_GFA DOMAIN-CONTAINING PROTEIN"/>
    <property type="match status" value="1"/>
</dbReference>
<evidence type="ECO:0000256" key="5">
    <source>
        <dbReference type="SAM" id="MobiDB-lite"/>
    </source>
</evidence>
<dbReference type="InterPro" id="IPR006913">
    <property type="entry name" value="CENP-V/GFA"/>
</dbReference>
<sequence>MATSSSTPYVRMTLDGNAVLHPDNRLPPPKTQPGDVCCQCGAVRFRVPAAQPLGVYHCHCRECRRQSSTAYGTSAVYPINGLFPLDPELRSKLSVYIRPGVRSRTGRDMACFFCTACGARVMHRYLRRRADREAGTAKPGPDDGTGCGGGGDIGQKETETDELDNTEGDSSSEVDLRDEASYDGTTITIKGGLIMGLDYSHAVHIYTDQAVVDIPPDVEQYPGTPPP</sequence>